<protein>
    <recommendedName>
        <fullName evidence="3">CDI immunity protein domain-containing protein</fullName>
    </recommendedName>
</protein>
<name>A0A5P1UTQ9_9GAMM</name>
<accession>A0A5P1UTQ9</accession>
<dbReference type="RefSeq" id="WP_004952589.1">
    <property type="nucleotide sequence ID" value="NZ_CP043909.1"/>
</dbReference>
<organism evidence="1 2">
    <name type="scientific">Acinetobacter suaedae</name>
    <dbReference type="NCBI Taxonomy" id="2609668"/>
    <lineage>
        <taxon>Bacteria</taxon>
        <taxon>Pseudomonadati</taxon>
        <taxon>Pseudomonadota</taxon>
        <taxon>Gammaproteobacteria</taxon>
        <taxon>Moraxellales</taxon>
        <taxon>Moraxellaceae</taxon>
        <taxon>Acinetobacter</taxon>
    </lineage>
</organism>
<dbReference type="EMBL" id="CP043909">
    <property type="protein sequence ID" value="QER40339.1"/>
    <property type="molecule type" value="Genomic_DNA"/>
</dbReference>
<dbReference type="AlphaFoldDB" id="A0A5P1UTQ9"/>
<sequence length="120" mass="14334">MWLENVQNYYFVNGYHDLYHILKETISTNKMNYLNILFHISNGYGITSSEGCGFGLEQDYDHPEEFINIQFFMGDMQSSTMELCNFFETLVKTSECYLDTYPTDKKKIHEYIDKIRQKYT</sequence>
<evidence type="ECO:0000313" key="1">
    <source>
        <dbReference type="EMBL" id="QER40339.1"/>
    </source>
</evidence>
<dbReference type="KEGG" id="asue:F2A31_11760"/>
<proteinExistence type="predicted"/>
<evidence type="ECO:0008006" key="3">
    <source>
        <dbReference type="Google" id="ProtNLM"/>
    </source>
</evidence>
<gene>
    <name evidence="1" type="ORF">F2A31_11760</name>
</gene>
<keyword evidence="2" id="KW-1185">Reference proteome</keyword>
<evidence type="ECO:0000313" key="2">
    <source>
        <dbReference type="Proteomes" id="UP000325177"/>
    </source>
</evidence>
<dbReference type="Proteomes" id="UP000325177">
    <property type="component" value="Chromosome"/>
</dbReference>
<dbReference type="GeneID" id="70091622"/>
<reference evidence="1 2" key="1">
    <citation type="submission" date="2019-09" db="EMBL/GenBank/DDBJ databases">
        <title>Acinetobacter sp. C16S1 isolated from saline soil.</title>
        <authorList>
            <person name="Xu L."/>
            <person name="Sun J.-Q."/>
        </authorList>
    </citation>
    <scope>NUCLEOTIDE SEQUENCE [LARGE SCALE GENOMIC DNA]</scope>
    <source>
        <strain evidence="1 2">C16S1</strain>
    </source>
</reference>